<name>A0ABN2A7Q3_9ACTN</name>
<evidence type="ECO:0000256" key="7">
    <source>
        <dbReference type="ARBA" id="ARBA00023136"/>
    </source>
</evidence>
<feature type="transmembrane region" description="Helical" evidence="8">
    <location>
        <begin position="223"/>
        <end position="244"/>
    </location>
</feature>
<feature type="transmembrane region" description="Helical" evidence="8">
    <location>
        <begin position="94"/>
        <end position="116"/>
    </location>
</feature>
<keyword evidence="3 8" id="KW-0812">Transmembrane</keyword>
<feature type="transmembrane region" description="Helical" evidence="8">
    <location>
        <begin position="174"/>
        <end position="193"/>
    </location>
</feature>
<protein>
    <submittedName>
        <fullName evidence="10">Branched-chain amino acid ABC transporter ATP-binding protein/permease</fullName>
    </submittedName>
</protein>
<sequence length="622" mass="66446">MPERVSRPRLARRVRTSHGVAFGLAVAVVCVLVLANVRFVYAFQHTLLLTVVFGTAATAWGLFAGFGGQFSFGHAALFGLPSYLAVVIGEDLGIPPLVALVGAAALTALVTALVVFPALRLRGPYFALVTLALAELTRRLVNLERAHTGGEDGRLIADTGDGLLHLAAPSEQSYLVWGSVLLTLSVTGCWVFLRTRTGRELQALRDDPDVASTTGVDTTRVKLVAYVISAFLTGLAGGILAYSSRIIASDALLGPAISISILIFAGVGGMRSVFGPVIGAFALVNLEELLRVGVGAEEPQLYRITYAVLFALVLYFLPRGLASIRVPERVLRRLREEEPPSTGGHPDLSASAVRDLLDDLSELERRPQGDDRSSHLTVRGLTKRFGAQTVNADIDVEIPQGSCLAVWGHNGSGKSTLVNQLGGQLRPSAGQILVGTDDITTLPPHRRARLGIVRASQQARHYDEQTVLDNLLTTLYTTKRLRPLVQADHRRAVGLVERAVAAVGLPAQAITKKAGELSTGQRKKLELARVLVGHRPRVILLDEPTAGVDRAGVPQMAETLRALRDGTGATMVVVDHDREFLLALSTHVLTLAGGRVVNHEATKDLGPDDWPELVLQSSGGAS</sequence>
<feature type="transmembrane region" description="Helical" evidence="8">
    <location>
        <begin position="70"/>
        <end position="88"/>
    </location>
</feature>
<dbReference type="InterPro" id="IPR001851">
    <property type="entry name" value="ABC_transp_permease"/>
</dbReference>
<dbReference type="PANTHER" id="PTHR30482:SF20">
    <property type="entry name" value="HIGH-AFFINITY BRANCHED-CHAIN AMINO ACID TRANSPORT SYSTEM PERMEASE PROTEIN LIVM"/>
    <property type="match status" value="1"/>
</dbReference>
<evidence type="ECO:0000256" key="4">
    <source>
        <dbReference type="ARBA" id="ARBA00022741"/>
    </source>
</evidence>
<dbReference type="Pfam" id="PF02653">
    <property type="entry name" value="BPD_transp_2"/>
    <property type="match status" value="1"/>
</dbReference>
<comment type="subcellular location">
    <subcellularLocation>
        <location evidence="1">Cell membrane</location>
        <topology evidence="1">Multi-pass membrane protein</topology>
    </subcellularLocation>
</comment>
<comment type="caution">
    <text evidence="10">The sequence shown here is derived from an EMBL/GenBank/DDBJ whole genome shotgun (WGS) entry which is preliminary data.</text>
</comment>
<dbReference type="GO" id="GO:0005524">
    <property type="term" value="F:ATP binding"/>
    <property type="evidence" value="ECO:0007669"/>
    <property type="project" value="UniProtKB-KW"/>
</dbReference>
<dbReference type="SUPFAM" id="SSF52540">
    <property type="entry name" value="P-loop containing nucleoside triphosphate hydrolases"/>
    <property type="match status" value="1"/>
</dbReference>
<evidence type="ECO:0000256" key="2">
    <source>
        <dbReference type="ARBA" id="ARBA00022475"/>
    </source>
</evidence>
<dbReference type="Proteomes" id="UP001500842">
    <property type="component" value="Unassembled WGS sequence"/>
</dbReference>
<dbReference type="SMART" id="SM00382">
    <property type="entry name" value="AAA"/>
    <property type="match status" value="1"/>
</dbReference>
<dbReference type="InterPro" id="IPR027417">
    <property type="entry name" value="P-loop_NTPase"/>
</dbReference>
<dbReference type="InterPro" id="IPR043428">
    <property type="entry name" value="LivM-like"/>
</dbReference>
<gene>
    <name evidence="10" type="ORF">GCM10009788_16600</name>
</gene>
<dbReference type="RefSeq" id="WP_141005233.1">
    <property type="nucleotide sequence ID" value="NZ_BAAAOR010000014.1"/>
</dbReference>
<evidence type="ECO:0000313" key="10">
    <source>
        <dbReference type="EMBL" id="GAA1512731.1"/>
    </source>
</evidence>
<evidence type="ECO:0000256" key="3">
    <source>
        <dbReference type="ARBA" id="ARBA00022692"/>
    </source>
</evidence>
<keyword evidence="4" id="KW-0547">Nucleotide-binding</keyword>
<evidence type="ECO:0000259" key="9">
    <source>
        <dbReference type="PROSITE" id="PS50893"/>
    </source>
</evidence>
<dbReference type="EMBL" id="BAAAOR010000014">
    <property type="protein sequence ID" value="GAA1512731.1"/>
    <property type="molecule type" value="Genomic_DNA"/>
</dbReference>
<keyword evidence="5 10" id="KW-0067">ATP-binding</keyword>
<keyword evidence="2" id="KW-1003">Cell membrane</keyword>
<evidence type="ECO:0000313" key="11">
    <source>
        <dbReference type="Proteomes" id="UP001500842"/>
    </source>
</evidence>
<feature type="domain" description="ABC transporter" evidence="9">
    <location>
        <begin position="376"/>
        <end position="618"/>
    </location>
</feature>
<keyword evidence="7 8" id="KW-0472">Membrane</keyword>
<evidence type="ECO:0000256" key="6">
    <source>
        <dbReference type="ARBA" id="ARBA00022989"/>
    </source>
</evidence>
<dbReference type="InterPro" id="IPR003439">
    <property type="entry name" value="ABC_transporter-like_ATP-bd"/>
</dbReference>
<reference evidence="10 11" key="1">
    <citation type="journal article" date="2019" name="Int. J. Syst. Evol. Microbiol.">
        <title>The Global Catalogue of Microorganisms (GCM) 10K type strain sequencing project: providing services to taxonomists for standard genome sequencing and annotation.</title>
        <authorList>
            <consortium name="The Broad Institute Genomics Platform"/>
            <consortium name="The Broad Institute Genome Sequencing Center for Infectious Disease"/>
            <person name="Wu L."/>
            <person name="Ma J."/>
        </authorList>
    </citation>
    <scope>NUCLEOTIDE SEQUENCE [LARGE SCALE GENOMIC DNA]</scope>
    <source>
        <strain evidence="10 11">JCM 14942</strain>
    </source>
</reference>
<evidence type="ECO:0000256" key="8">
    <source>
        <dbReference type="SAM" id="Phobius"/>
    </source>
</evidence>
<feature type="transmembrane region" description="Helical" evidence="8">
    <location>
        <begin position="20"/>
        <end position="41"/>
    </location>
</feature>
<feature type="transmembrane region" description="Helical" evidence="8">
    <location>
        <begin position="256"/>
        <end position="284"/>
    </location>
</feature>
<dbReference type="PANTHER" id="PTHR30482">
    <property type="entry name" value="HIGH-AFFINITY BRANCHED-CHAIN AMINO ACID TRANSPORT SYSTEM PERMEASE"/>
    <property type="match status" value="1"/>
</dbReference>
<keyword evidence="11" id="KW-1185">Reference proteome</keyword>
<organism evidence="10 11">
    <name type="scientific">Nocardioides humi</name>
    <dbReference type="NCBI Taxonomy" id="449461"/>
    <lineage>
        <taxon>Bacteria</taxon>
        <taxon>Bacillati</taxon>
        <taxon>Actinomycetota</taxon>
        <taxon>Actinomycetes</taxon>
        <taxon>Propionibacteriales</taxon>
        <taxon>Nocardioidaceae</taxon>
        <taxon>Nocardioides</taxon>
    </lineage>
</organism>
<dbReference type="PROSITE" id="PS50893">
    <property type="entry name" value="ABC_TRANSPORTER_2"/>
    <property type="match status" value="1"/>
</dbReference>
<dbReference type="InterPro" id="IPR003593">
    <property type="entry name" value="AAA+_ATPase"/>
</dbReference>
<dbReference type="CDD" id="cd06581">
    <property type="entry name" value="TM_PBP1_LivM_like"/>
    <property type="match status" value="1"/>
</dbReference>
<proteinExistence type="predicted"/>
<feature type="transmembrane region" description="Helical" evidence="8">
    <location>
        <begin position="304"/>
        <end position="322"/>
    </location>
</feature>
<accession>A0ABN2A7Q3</accession>
<dbReference type="Gene3D" id="3.40.50.300">
    <property type="entry name" value="P-loop containing nucleotide triphosphate hydrolases"/>
    <property type="match status" value="1"/>
</dbReference>
<keyword evidence="6 8" id="KW-1133">Transmembrane helix</keyword>
<evidence type="ECO:0000256" key="5">
    <source>
        <dbReference type="ARBA" id="ARBA00022840"/>
    </source>
</evidence>
<dbReference type="Pfam" id="PF00005">
    <property type="entry name" value="ABC_tran"/>
    <property type="match status" value="1"/>
</dbReference>
<evidence type="ECO:0000256" key="1">
    <source>
        <dbReference type="ARBA" id="ARBA00004651"/>
    </source>
</evidence>